<dbReference type="EMBL" id="CM039173">
    <property type="protein sequence ID" value="KAH9768709.1"/>
    <property type="molecule type" value="Genomic_DNA"/>
</dbReference>
<organism evidence="1 2">
    <name type="scientific">Citrus sinensis</name>
    <name type="common">Sweet orange</name>
    <name type="synonym">Citrus aurantium var. sinensis</name>
    <dbReference type="NCBI Taxonomy" id="2711"/>
    <lineage>
        <taxon>Eukaryota</taxon>
        <taxon>Viridiplantae</taxon>
        <taxon>Streptophyta</taxon>
        <taxon>Embryophyta</taxon>
        <taxon>Tracheophyta</taxon>
        <taxon>Spermatophyta</taxon>
        <taxon>Magnoliopsida</taxon>
        <taxon>eudicotyledons</taxon>
        <taxon>Gunneridae</taxon>
        <taxon>Pentapetalae</taxon>
        <taxon>rosids</taxon>
        <taxon>malvids</taxon>
        <taxon>Sapindales</taxon>
        <taxon>Rutaceae</taxon>
        <taxon>Aurantioideae</taxon>
        <taxon>Citrus</taxon>
    </lineage>
</organism>
<evidence type="ECO:0000313" key="2">
    <source>
        <dbReference type="Proteomes" id="UP000829398"/>
    </source>
</evidence>
<reference evidence="2" key="1">
    <citation type="journal article" date="2023" name="Hortic. Res.">
        <title>A chromosome-level phased genome enabling allele-level studies in sweet orange: a case study on citrus Huanglongbing tolerance.</title>
        <authorList>
            <person name="Wu B."/>
            <person name="Yu Q."/>
            <person name="Deng Z."/>
            <person name="Duan Y."/>
            <person name="Luo F."/>
            <person name="Gmitter F. Jr."/>
        </authorList>
    </citation>
    <scope>NUCLEOTIDE SEQUENCE [LARGE SCALE GENOMIC DNA]</scope>
    <source>
        <strain evidence="2">cv. Valencia</strain>
    </source>
</reference>
<comment type="caution">
    <text evidence="1">The sequence shown here is derived from an EMBL/GenBank/DDBJ whole genome shotgun (WGS) entry which is preliminary data.</text>
</comment>
<proteinExistence type="predicted"/>
<dbReference type="Proteomes" id="UP000829398">
    <property type="component" value="Chromosome 4"/>
</dbReference>
<keyword evidence="2" id="KW-1185">Reference proteome</keyword>
<name>A0ACB8L5Z5_CITSI</name>
<gene>
    <name evidence="1" type="ORF">KPL71_011703</name>
</gene>
<evidence type="ECO:0000313" key="1">
    <source>
        <dbReference type="EMBL" id="KAH9768709.1"/>
    </source>
</evidence>
<sequence length="334" mass="36316">MVRSSNLTLSFSSQTSIEEELKRESTADVVTIEPSAPQASCLVMFAYISVALGDTPRLSSFYIASKELYLSCFLYSGSVGFFSVIGVKSTLIIMGVIPFLVLALEASFPHQHAMSSLCLQLLLITFDCLRAEDNRIGCFLCIKVPSSGGESDEGIGQISSGLLARNMKLKFSESLKAFEIYGNFILAFGCHRKFVNGTCCPPDDQLTISHLWSNLLGEAFMVNALPSADCAKDGHEVCFSSVDLNGIRDLHVLLTTEQTGKPWEQGPTVQKAPSTIWRFHPVVDLTLLLSQLTASTVLVDSEHRCGSTTCPPVLNAYSDATVETCEDLTNLTTL</sequence>
<accession>A0ACB8L5Z5</accession>
<protein>
    <submittedName>
        <fullName evidence="1">SSD domain-containing protein</fullName>
    </submittedName>
</protein>